<evidence type="ECO:0000313" key="1">
    <source>
        <dbReference type="EMBL" id="SDT59446.1"/>
    </source>
</evidence>
<dbReference type="Proteomes" id="UP000243904">
    <property type="component" value="Chromosome I"/>
</dbReference>
<protein>
    <submittedName>
        <fullName evidence="1">Uncharacterized protein</fullName>
    </submittedName>
</protein>
<name>A0A1H2BNU6_9BRAD</name>
<reference evidence="2" key="1">
    <citation type="submission" date="2016-10" db="EMBL/GenBank/DDBJ databases">
        <authorList>
            <person name="Varghese N."/>
            <person name="Submissions S."/>
        </authorList>
    </citation>
    <scope>NUCLEOTIDE SEQUENCE [LARGE SCALE GENOMIC DNA]</scope>
    <source>
        <strain evidence="2">GAS369</strain>
    </source>
</reference>
<organism evidence="1 2">
    <name type="scientific">Bradyrhizobium canariense</name>
    <dbReference type="NCBI Taxonomy" id="255045"/>
    <lineage>
        <taxon>Bacteria</taxon>
        <taxon>Pseudomonadati</taxon>
        <taxon>Pseudomonadota</taxon>
        <taxon>Alphaproteobacteria</taxon>
        <taxon>Hyphomicrobiales</taxon>
        <taxon>Nitrobacteraceae</taxon>
        <taxon>Bradyrhizobium</taxon>
    </lineage>
</organism>
<sequence length="212" mass="22295">MASAGTESISLRSLVVLGYLLAGAVTASAQQPDISAGFAKCKTIADNQARLDCLKKLLPSSDPAAARAQNTQDLWPLVVTPHPTGGREAISIMRTADTTRSDPDLAGLMIRCQEKPGFEVLLALVRPFPPLARRDIIVGSGTTQSVLHAEVSTLGTGLVLPVEPTAFTTGPWRELKELAVVIKDPEAEIHGVIPLDGLTPAMAKLSARCPTG</sequence>
<gene>
    <name evidence="1" type="ORF">SAMN05444158_7345</name>
</gene>
<dbReference type="AlphaFoldDB" id="A0A1H2BNU6"/>
<proteinExistence type="predicted"/>
<keyword evidence="2" id="KW-1185">Reference proteome</keyword>
<evidence type="ECO:0000313" key="2">
    <source>
        <dbReference type="Proteomes" id="UP000243904"/>
    </source>
</evidence>
<accession>A0A1H2BNU6</accession>
<dbReference type="EMBL" id="LT629750">
    <property type="protein sequence ID" value="SDT59446.1"/>
    <property type="molecule type" value="Genomic_DNA"/>
</dbReference>